<proteinExistence type="predicted"/>
<gene>
    <name evidence="1" type="ORF">ABT39_MTgene2072</name>
</gene>
<sequence>MMSTWLNLIILVGNMGNIINLVRRIDRGHLLSRLAYIYLGHLETISPAEVFVARKVQ</sequence>
<protein>
    <submittedName>
        <fullName evidence="1">Uncharacterized protein</fullName>
    </submittedName>
</protein>
<comment type="caution">
    <text evidence="1">The sequence shown here is derived from an EMBL/GenBank/DDBJ whole genome shotgun (WGS) entry which is preliminary data.</text>
</comment>
<reference evidence="1" key="1">
    <citation type="journal article" date="2015" name="Genome Biol. Evol.">
        <title>Organellar Genomes of White Spruce (Picea glauca): Assembly and Annotation.</title>
        <authorList>
            <person name="Jackman S.D."/>
            <person name="Warren R.L."/>
            <person name="Gibb E.A."/>
            <person name="Vandervalk B.P."/>
            <person name="Mohamadi H."/>
            <person name="Chu J."/>
            <person name="Raymond A."/>
            <person name="Pleasance S."/>
            <person name="Coope R."/>
            <person name="Wildung M.R."/>
            <person name="Ritland C.E."/>
            <person name="Bousquet J."/>
            <person name="Jones S.J."/>
            <person name="Bohlmann J."/>
            <person name="Birol I."/>
        </authorList>
    </citation>
    <scope>NUCLEOTIDE SEQUENCE [LARGE SCALE GENOMIC DNA]</scope>
    <source>
        <tissue evidence="1">Flushing bud</tissue>
    </source>
</reference>
<dbReference type="AlphaFoldDB" id="A0A101LV80"/>
<evidence type="ECO:0000313" key="1">
    <source>
        <dbReference type="EMBL" id="KUM45969.1"/>
    </source>
</evidence>
<keyword evidence="1" id="KW-0496">Mitochondrion</keyword>
<geneLocation type="mitochondrion" evidence="1"/>
<accession>A0A101LV80</accession>
<organism evidence="1">
    <name type="scientific">Picea glauca</name>
    <name type="common">White spruce</name>
    <name type="synonym">Pinus glauca</name>
    <dbReference type="NCBI Taxonomy" id="3330"/>
    <lineage>
        <taxon>Eukaryota</taxon>
        <taxon>Viridiplantae</taxon>
        <taxon>Streptophyta</taxon>
        <taxon>Embryophyta</taxon>
        <taxon>Tracheophyta</taxon>
        <taxon>Spermatophyta</taxon>
        <taxon>Pinopsida</taxon>
        <taxon>Pinidae</taxon>
        <taxon>Conifers I</taxon>
        <taxon>Pinales</taxon>
        <taxon>Pinaceae</taxon>
        <taxon>Picea</taxon>
    </lineage>
</organism>
<name>A0A101LV80_PICGL</name>
<dbReference type="EMBL" id="LKAM01000014">
    <property type="protein sequence ID" value="KUM45969.1"/>
    <property type="molecule type" value="Genomic_DNA"/>
</dbReference>